<sequence>MNMYNIRYILYILAFFIYTSLILIPLMSNSNGIDMPSYLRKTLISVPILFIIVGKIISITEKRKNQKRYVTDIGIVLGLTFASTFYLLDFS</sequence>
<dbReference type="Proteomes" id="UP001145072">
    <property type="component" value="Unassembled WGS sequence"/>
</dbReference>
<name>A0A9X3WLP0_9BACI</name>
<keyword evidence="1" id="KW-0472">Membrane</keyword>
<accession>A0A9X3WLP0</accession>
<gene>
    <name evidence="2" type="ORF">NC661_11700</name>
</gene>
<reference evidence="2" key="1">
    <citation type="submission" date="2022-06" db="EMBL/GenBank/DDBJ databases">
        <title>Aquibacillus sp. a new bacterium isolated from soil saline samples.</title>
        <authorList>
            <person name="Galisteo C."/>
            <person name="De La Haba R."/>
            <person name="Sanchez-Porro C."/>
            <person name="Ventosa A."/>
        </authorList>
    </citation>
    <scope>NUCLEOTIDE SEQUENCE</scope>
    <source>
        <strain evidence="2">JCM 12387</strain>
    </source>
</reference>
<keyword evidence="1" id="KW-0812">Transmembrane</keyword>
<protein>
    <submittedName>
        <fullName evidence="2">Uncharacterized protein</fullName>
    </submittedName>
</protein>
<feature type="transmembrane region" description="Helical" evidence="1">
    <location>
        <begin position="69"/>
        <end position="88"/>
    </location>
</feature>
<dbReference type="RefSeq" id="WP_259867614.1">
    <property type="nucleotide sequence ID" value="NZ_JAOALK010000018.1"/>
</dbReference>
<evidence type="ECO:0000256" key="1">
    <source>
        <dbReference type="SAM" id="Phobius"/>
    </source>
</evidence>
<keyword evidence="1" id="KW-1133">Transmembrane helix</keyword>
<dbReference type="EMBL" id="JAMQJZ010000008">
    <property type="protein sequence ID" value="MDC3421035.1"/>
    <property type="molecule type" value="Genomic_DNA"/>
</dbReference>
<feature type="transmembrane region" description="Helical" evidence="1">
    <location>
        <begin position="38"/>
        <end position="57"/>
    </location>
</feature>
<organism evidence="2 3">
    <name type="scientific">Aquibacillus koreensis</name>
    <dbReference type="NCBI Taxonomy" id="279446"/>
    <lineage>
        <taxon>Bacteria</taxon>
        <taxon>Bacillati</taxon>
        <taxon>Bacillota</taxon>
        <taxon>Bacilli</taxon>
        <taxon>Bacillales</taxon>
        <taxon>Bacillaceae</taxon>
        <taxon>Aquibacillus</taxon>
    </lineage>
</organism>
<keyword evidence="3" id="KW-1185">Reference proteome</keyword>
<proteinExistence type="predicted"/>
<feature type="transmembrane region" description="Helical" evidence="1">
    <location>
        <begin position="7"/>
        <end position="26"/>
    </location>
</feature>
<evidence type="ECO:0000313" key="3">
    <source>
        <dbReference type="Proteomes" id="UP001145072"/>
    </source>
</evidence>
<dbReference type="AlphaFoldDB" id="A0A9X3WLP0"/>
<comment type="caution">
    <text evidence="2">The sequence shown here is derived from an EMBL/GenBank/DDBJ whole genome shotgun (WGS) entry which is preliminary data.</text>
</comment>
<evidence type="ECO:0000313" key="2">
    <source>
        <dbReference type="EMBL" id="MDC3421035.1"/>
    </source>
</evidence>